<gene>
    <name evidence="2" type="ORF">Zmor_012093</name>
</gene>
<feature type="domain" description="Polynucleotide kinase PNKP phosphatase" evidence="1">
    <location>
        <begin position="9"/>
        <end position="152"/>
    </location>
</feature>
<name>A0AA38HIH2_9CUCU</name>
<reference evidence="2" key="1">
    <citation type="journal article" date="2023" name="G3 (Bethesda)">
        <title>Whole genome assemblies of Zophobas morio and Tenebrio molitor.</title>
        <authorList>
            <person name="Kaur S."/>
            <person name="Stinson S.A."/>
            <person name="diCenzo G.C."/>
        </authorList>
    </citation>
    <scope>NUCLEOTIDE SEQUENCE</scope>
    <source>
        <strain evidence="2">QUZm001</strain>
    </source>
</reference>
<accession>A0AA38HIH2</accession>
<sequence>MDQATQAYIFCDLDGCLALNDHRGHLVPTGEARNDSEAWREYVMACRFDVLNYTIDSLIRGLAGAGYFIQIGTGRMEYARGVTAEWLLRHSVPFGNVMHRADDDYRPNALVKEAMLDTCIAQFGALPSMAIEDDPDTIAMYHRRGVNVLSVATRSSCLTI</sequence>
<evidence type="ECO:0000313" key="2">
    <source>
        <dbReference type="EMBL" id="KAJ3616052.1"/>
    </source>
</evidence>
<dbReference type="Proteomes" id="UP001168821">
    <property type="component" value="Unassembled WGS sequence"/>
</dbReference>
<evidence type="ECO:0000259" key="1">
    <source>
        <dbReference type="Pfam" id="PF25109"/>
    </source>
</evidence>
<dbReference type="AlphaFoldDB" id="A0AA38HIH2"/>
<protein>
    <recommendedName>
        <fullName evidence="1">Polynucleotide kinase PNKP phosphatase domain-containing protein</fullName>
    </recommendedName>
</protein>
<proteinExistence type="predicted"/>
<dbReference type="InterPro" id="IPR056782">
    <property type="entry name" value="HAD_PNKP"/>
</dbReference>
<dbReference type="InterPro" id="IPR036412">
    <property type="entry name" value="HAD-like_sf"/>
</dbReference>
<keyword evidence="3" id="KW-1185">Reference proteome</keyword>
<dbReference type="Gene3D" id="3.40.50.1000">
    <property type="entry name" value="HAD superfamily/HAD-like"/>
    <property type="match status" value="1"/>
</dbReference>
<dbReference type="SUPFAM" id="SSF56784">
    <property type="entry name" value="HAD-like"/>
    <property type="match status" value="1"/>
</dbReference>
<comment type="caution">
    <text evidence="2">The sequence shown here is derived from an EMBL/GenBank/DDBJ whole genome shotgun (WGS) entry which is preliminary data.</text>
</comment>
<dbReference type="EMBL" id="JALNTZ010003750">
    <property type="protein sequence ID" value="KAJ3616052.1"/>
    <property type="molecule type" value="Genomic_DNA"/>
</dbReference>
<organism evidence="2 3">
    <name type="scientific">Zophobas morio</name>
    <dbReference type="NCBI Taxonomy" id="2755281"/>
    <lineage>
        <taxon>Eukaryota</taxon>
        <taxon>Metazoa</taxon>
        <taxon>Ecdysozoa</taxon>
        <taxon>Arthropoda</taxon>
        <taxon>Hexapoda</taxon>
        <taxon>Insecta</taxon>
        <taxon>Pterygota</taxon>
        <taxon>Neoptera</taxon>
        <taxon>Endopterygota</taxon>
        <taxon>Coleoptera</taxon>
        <taxon>Polyphaga</taxon>
        <taxon>Cucujiformia</taxon>
        <taxon>Tenebrionidae</taxon>
        <taxon>Zophobas</taxon>
    </lineage>
</organism>
<evidence type="ECO:0000313" key="3">
    <source>
        <dbReference type="Proteomes" id="UP001168821"/>
    </source>
</evidence>
<dbReference type="InterPro" id="IPR023214">
    <property type="entry name" value="HAD_sf"/>
</dbReference>
<dbReference type="Pfam" id="PF25109">
    <property type="entry name" value="HAD_PNKP"/>
    <property type="match status" value="1"/>
</dbReference>